<comment type="caution">
    <text evidence="1">The sequence shown here is derived from an EMBL/GenBank/DDBJ whole genome shotgun (WGS) entry which is preliminary data.</text>
</comment>
<accession>A0A7J9USR9</accession>
<protein>
    <submittedName>
        <fullName evidence="1">Uncharacterized protein</fullName>
    </submittedName>
</protein>
<organism evidence="1 2">
    <name type="scientific">Georgenia ruanii</name>
    <dbReference type="NCBI Taxonomy" id="348442"/>
    <lineage>
        <taxon>Bacteria</taxon>
        <taxon>Bacillati</taxon>
        <taxon>Actinomycetota</taxon>
        <taxon>Actinomycetes</taxon>
        <taxon>Micrococcales</taxon>
        <taxon>Bogoriellaceae</taxon>
        <taxon>Georgenia</taxon>
    </lineage>
</organism>
<keyword evidence="2" id="KW-1185">Reference proteome</keyword>
<dbReference type="AlphaFoldDB" id="A0A7J9USR9"/>
<proteinExistence type="predicted"/>
<dbReference type="Proteomes" id="UP000429644">
    <property type="component" value="Unassembled WGS sequence"/>
</dbReference>
<evidence type="ECO:0000313" key="2">
    <source>
        <dbReference type="Proteomes" id="UP000429644"/>
    </source>
</evidence>
<reference evidence="1 2" key="1">
    <citation type="submission" date="2019-10" db="EMBL/GenBank/DDBJ databases">
        <title>Georgenia wutianyii sp. nov. and Georgenia yuyongxinii sp. nov. isolated from plateau pika (Ochotona curzoniae) in the Qinghai-Tibet plateau of China.</title>
        <authorList>
            <person name="Tian Z."/>
        </authorList>
    </citation>
    <scope>NUCLEOTIDE SEQUENCE [LARGE SCALE GENOMIC DNA]</scope>
    <source>
        <strain evidence="1 2">JCM 15130</strain>
    </source>
</reference>
<sequence length="284" mass="30003">MEAWAALGQEDAYTVFVTLTHGEASGYCEPAAARRNLQQDLGERPPHPMPAGRYSPACAAARIDSWVAFLNLAAKVTPAADTGPVTGTVLTLGPVAGVPQPQNPHAPLGATKAQAWIGPDGARLALDLGDGNLTQDEVRWAVRAVLALRGGPLPDLPLSTVLAASYVNGPDGDPRALPDKHPDHVAVRDALPSLARLADEGAWGVTQPFDDSATDTFTLSEDDYAGLMGLQGSGSNPSSWRRVGAQQVAFGWLAAPDNYWRTGDLPLAANHVLFPRQQAFRHIT</sequence>
<gene>
    <name evidence="1" type="ORF">GB882_03135</name>
</gene>
<dbReference type="EMBL" id="WHPD01000686">
    <property type="protein sequence ID" value="MPV87649.1"/>
    <property type="molecule type" value="Genomic_DNA"/>
</dbReference>
<name>A0A7J9USR9_9MICO</name>
<evidence type="ECO:0000313" key="1">
    <source>
        <dbReference type="EMBL" id="MPV87649.1"/>
    </source>
</evidence>